<evidence type="ECO:0000256" key="10">
    <source>
        <dbReference type="ARBA" id="ARBA00023128"/>
    </source>
</evidence>
<keyword evidence="5 13" id="KW-0812">Transmembrane</keyword>
<feature type="domain" description="THIF-type NAD/FAD binding fold" evidence="14">
    <location>
        <begin position="96"/>
        <end position="352"/>
    </location>
</feature>
<evidence type="ECO:0000256" key="3">
    <source>
        <dbReference type="ARBA" id="ARBA00009919"/>
    </source>
</evidence>
<comment type="similarity">
    <text evidence="3">Belongs to the HesA/MoeB/ThiF family.</text>
</comment>
<dbReference type="PANTHER" id="PTHR43267">
    <property type="entry name" value="TRNA THREONYLCARBAMOYLADENOSINE DEHYDRATASE"/>
    <property type="match status" value="1"/>
</dbReference>
<comment type="subcellular location">
    <subcellularLocation>
        <location evidence="1">Mitochondrion membrane</location>
        <topology evidence="1">Multi-pass membrane protein</topology>
    </subcellularLocation>
    <subcellularLocation>
        <location evidence="2">Mitochondrion outer membrane</location>
    </subcellularLocation>
</comment>
<dbReference type="FunFam" id="3.40.50.720:FF:000125">
    <property type="entry name" value="tRNA threonylcarbamoyladenosine dehydratase 2-like"/>
    <property type="match status" value="1"/>
</dbReference>
<feature type="transmembrane region" description="Helical" evidence="13">
    <location>
        <begin position="12"/>
        <end position="31"/>
    </location>
</feature>
<keyword evidence="4" id="KW-0436">Ligase</keyword>
<comment type="caution">
    <text evidence="15">The sequence shown here is derived from an EMBL/GenBank/DDBJ whole genome shotgun (WGS) entry which is preliminary data.</text>
</comment>
<dbReference type="AlphaFoldDB" id="A0AAD7MTW2"/>
<evidence type="ECO:0000256" key="7">
    <source>
        <dbReference type="ARBA" id="ARBA00022787"/>
    </source>
</evidence>
<dbReference type="Gene3D" id="3.40.50.720">
    <property type="entry name" value="NAD(P)-binding Rossmann-like Domain"/>
    <property type="match status" value="1"/>
</dbReference>
<evidence type="ECO:0000313" key="16">
    <source>
        <dbReference type="Proteomes" id="UP001215280"/>
    </source>
</evidence>
<evidence type="ECO:0000256" key="11">
    <source>
        <dbReference type="ARBA" id="ARBA00023136"/>
    </source>
</evidence>
<dbReference type="PANTHER" id="PTHR43267:SF2">
    <property type="entry name" value="TRNA THREONYLCARBAMOYLADENOSINE DEHYDRATASE 1-RELATED"/>
    <property type="match status" value="1"/>
</dbReference>
<evidence type="ECO:0000256" key="4">
    <source>
        <dbReference type="ARBA" id="ARBA00022598"/>
    </source>
</evidence>
<dbReference type="InterPro" id="IPR000594">
    <property type="entry name" value="ThiF_NAD_FAD-bd"/>
</dbReference>
<feature type="transmembrane region" description="Helical" evidence="13">
    <location>
        <begin position="113"/>
        <end position="132"/>
    </location>
</feature>
<dbReference type="InterPro" id="IPR035985">
    <property type="entry name" value="Ubiquitin-activating_enz"/>
</dbReference>
<dbReference type="GO" id="GO:0061503">
    <property type="term" value="F:tRNA threonylcarbamoyladenosine dehydratase"/>
    <property type="evidence" value="ECO:0007669"/>
    <property type="project" value="TreeGrafter"/>
</dbReference>
<name>A0AAD7MTW2_9AGAR</name>
<keyword evidence="8" id="KW-0067">ATP-binding</keyword>
<accession>A0AAD7MTW2</accession>
<evidence type="ECO:0000259" key="14">
    <source>
        <dbReference type="Pfam" id="PF00899"/>
    </source>
</evidence>
<keyword evidence="16" id="KW-1185">Reference proteome</keyword>
<keyword evidence="11 13" id="KW-0472">Membrane</keyword>
<evidence type="ECO:0000256" key="9">
    <source>
        <dbReference type="ARBA" id="ARBA00022989"/>
    </source>
</evidence>
<keyword evidence="10" id="KW-0496">Mitochondrion</keyword>
<keyword evidence="6" id="KW-0547">Nucleotide-binding</keyword>
<evidence type="ECO:0000313" key="15">
    <source>
        <dbReference type="EMBL" id="KAJ7732803.1"/>
    </source>
</evidence>
<keyword evidence="9 13" id="KW-1133">Transmembrane helix</keyword>
<dbReference type="GO" id="GO:0005741">
    <property type="term" value="C:mitochondrial outer membrane"/>
    <property type="evidence" value="ECO:0007669"/>
    <property type="project" value="UniProtKB-SubCell"/>
</dbReference>
<dbReference type="InterPro" id="IPR045886">
    <property type="entry name" value="ThiF/MoeB/HesA"/>
</dbReference>
<dbReference type="Proteomes" id="UP001215280">
    <property type="component" value="Unassembled WGS sequence"/>
</dbReference>
<dbReference type="Pfam" id="PF00899">
    <property type="entry name" value="ThiF"/>
    <property type="match status" value="1"/>
</dbReference>
<dbReference type="GO" id="GO:0005524">
    <property type="term" value="F:ATP binding"/>
    <property type="evidence" value="ECO:0007669"/>
    <property type="project" value="UniProtKB-KW"/>
</dbReference>
<evidence type="ECO:0000256" key="12">
    <source>
        <dbReference type="ARBA" id="ARBA00060084"/>
    </source>
</evidence>
<evidence type="ECO:0000256" key="8">
    <source>
        <dbReference type="ARBA" id="ARBA00022840"/>
    </source>
</evidence>
<organism evidence="15 16">
    <name type="scientific">Mycena maculata</name>
    <dbReference type="NCBI Taxonomy" id="230809"/>
    <lineage>
        <taxon>Eukaryota</taxon>
        <taxon>Fungi</taxon>
        <taxon>Dikarya</taxon>
        <taxon>Basidiomycota</taxon>
        <taxon>Agaricomycotina</taxon>
        <taxon>Agaricomycetes</taxon>
        <taxon>Agaricomycetidae</taxon>
        <taxon>Agaricales</taxon>
        <taxon>Marasmiineae</taxon>
        <taxon>Mycenaceae</taxon>
        <taxon>Mycena</taxon>
    </lineage>
</organism>
<dbReference type="SUPFAM" id="SSF69572">
    <property type="entry name" value="Activating enzymes of the ubiquitin-like proteins"/>
    <property type="match status" value="1"/>
</dbReference>
<keyword evidence="7" id="KW-1000">Mitochondrion outer membrane</keyword>
<evidence type="ECO:0000256" key="5">
    <source>
        <dbReference type="ARBA" id="ARBA00022692"/>
    </source>
</evidence>
<evidence type="ECO:0000256" key="13">
    <source>
        <dbReference type="SAM" id="Phobius"/>
    </source>
</evidence>
<gene>
    <name evidence="15" type="ORF">DFH07DRAFT_928991</name>
</gene>
<evidence type="ECO:0000256" key="2">
    <source>
        <dbReference type="ARBA" id="ARBA00004294"/>
    </source>
</evidence>
<dbReference type="GO" id="GO:0061504">
    <property type="term" value="P:cyclic threonylcarbamoyladenosine biosynthetic process"/>
    <property type="evidence" value="ECO:0007669"/>
    <property type="project" value="TreeGrafter"/>
</dbReference>
<comment type="function">
    <text evidence="12">Catalyzes the ATP-dependent dehydration of threonylcarbamoyladenosine at position 37 (t(6)A37) to form cyclic t(6)A37 (ct(6)A37) in tRNAs that read codons beginning with adenine.</text>
</comment>
<evidence type="ECO:0000256" key="1">
    <source>
        <dbReference type="ARBA" id="ARBA00004225"/>
    </source>
</evidence>
<dbReference type="GO" id="GO:0008641">
    <property type="term" value="F:ubiquitin-like modifier activating enzyme activity"/>
    <property type="evidence" value="ECO:0007669"/>
    <property type="project" value="InterPro"/>
</dbReference>
<protein>
    <recommendedName>
        <fullName evidence="14">THIF-type NAD/FAD binding fold domain-containing protein</fullName>
    </recommendedName>
</protein>
<dbReference type="CDD" id="cd00755">
    <property type="entry name" value="YgdL_like"/>
    <property type="match status" value="1"/>
</dbReference>
<reference evidence="15" key="1">
    <citation type="submission" date="2023-03" db="EMBL/GenBank/DDBJ databases">
        <title>Massive genome expansion in bonnet fungi (Mycena s.s.) driven by repeated elements and novel gene families across ecological guilds.</title>
        <authorList>
            <consortium name="Lawrence Berkeley National Laboratory"/>
            <person name="Harder C.B."/>
            <person name="Miyauchi S."/>
            <person name="Viragh M."/>
            <person name="Kuo A."/>
            <person name="Thoen E."/>
            <person name="Andreopoulos B."/>
            <person name="Lu D."/>
            <person name="Skrede I."/>
            <person name="Drula E."/>
            <person name="Henrissat B."/>
            <person name="Morin E."/>
            <person name="Kohler A."/>
            <person name="Barry K."/>
            <person name="LaButti K."/>
            <person name="Morin E."/>
            <person name="Salamov A."/>
            <person name="Lipzen A."/>
            <person name="Mereny Z."/>
            <person name="Hegedus B."/>
            <person name="Baldrian P."/>
            <person name="Stursova M."/>
            <person name="Weitz H."/>
            <person name="Taylor A."/>
            <person name="Grigoriev I.V."/>
            <person name="Nagy L.G."/>
            <person name="Martin F."/>
            <person name="Kauserud H."/>
        </authorList>
    </citation>
    <scope>NUCLEOTIDE SEQUENCE</scope>
    <source>
        <strain evidence="15">CBHHK188m</strain>
    </source>
</reference>
<dbReference type="EMBL" id="JARJLG010000172">
    <property type="protein sequence ID" value="KAJ7732803.1"/>
    <property type="molecule type" value="Genomic_DNA"/>
</dbReference>
<sequence>MDGFNFQSHRAQLITAAVVASATTAALISVYQSLSKRSRRRDLDQDILRSISSNVSGNKNVLFDGTAKHSAEGTRELPAPTTTLSYDEDLIQEQLARNYAFFGDEAMAKIRKGTVVVVGCGGVGSWAAVMLVRSGVSKIRLVDFDYVTLSSLNRHATATLTDVGTPKVKSIERTLKQIARWVEVDARVDIWRKEDGGKLLEGADWVVDAIDNIQTKVDLLKYCHEHEIKVFSSMGAGAKCDPTRVQISDISCTVYDPLARAVRRRLRLQGVPSGIPVVYSTEVPSDVKLLPLPEEEFQKGPVKELGVFDDFRVRILPVLGPLPALFGLHIATYVLCALADKPLANPLPIKNRRKVYERLLRDLLNRERERVGPQLNRLPLDEDDVALLFEDIHRGRSVLPPHAVPVRPTLVRWDPAGPLTLENVVVMDAGDAERHLTDGGGPAVWGEEVAQVVDRRRAEIGRMREWVM</sequence>
<evidence type="ECO:0000256" key="6">
    <source>
        <dbReference type="ARBA" id="ARBA00022741"/>
    </source>
</evidence>
<proteinExistence type="inferred from homology"/>